<dbReference type="SUPFAM" id="SSF160387">
    <property type="entry name" value="NosL/MerB-like"/>
    <property type="match status" value="1"/>
</dbReference>
<dbReference type="RefSeq" id="WP_072784511.1">
    <property type="nucleotide sequence ID" value="NZ_FQZH01000003.1"/>
</dbReference>
<dbReference type="OrthoDB" id="9792749at2"/>
<sequence length="140" mass="16118">MRYLILSFFLITIGCSKKEAEPIKLNVDQCEFCKMKISDGKFASEIITTKGRVYKFDDIRCMVSYNNENNISVDKSYVNDFSQENSLISIDEAFFLKGGNISSPMRGNIAAFKDELEFEEYITKLNATKTNWSEINNLFK</sequence>
<gene>
    <name evidence="1" type="ORF">SAMN05444337_1960</name>
</gene>
<protein>
    <submittedName>
        <fullName evidence="1">Copper chaperone NosL</fullName>
    </submittedName>
</protein>
<name>A0A1M6J3Y4_9FLAO</name>
<keyword evidence="2" id="KW-1185">Reference proteome</keyword>
<dbReference type="PANTHER" id="PTHR41247">
    <property type="entry name" value="HTH-TYPE TRANSCRIPTIONAL REPRESSOR YCNK"/>
    <property type="match status" value="1"/>
</dbReference>
<dbReference type="Proteomes" id="UP000184232">
    <property type="component" value="Unassembled WGS sequence"/>
</dbReference>
<dbReference type="AlphaFoldDB" id="A0A1M6J3Y4"/>
<dbReference type="InterPro" id="IPR008719">
    <property type="entry name" value="N2O_reductase_NosL"/>
</dbReference>
<dbReference type="PROSITE" id="PS51257">
    <property type="entry name" value="PROKAR_LIPOPROTEIN"/>
    <property type="match status" value="1"/>
</dbReference>
<dbReference type="PANTHER" id="PTHR41247:SF1">
    <property type="entry name" value="HTH-TYPE TRANSCRIPTIONAL REPRESSOR YCNK"/>
    <property type="match status" value="1"/>
</dbReference>
<dbReference type="Pfam" id="PF05573">
    <property type="entry name" value="NosL"/>
    <property type="match status" value="1"/>
</dbReference>
<reference evidence="1 2" key="1">
    <citation type="submission" date="2016-11" db="EMBL/GenBank/DDBJ databases">
        <authorList>
            <person name="Jaros S."/>
            <person name="Januszkiewicz K."/>
            <person name="Wedrychowicz H."/>
        </authorList>
    </citation>
    <scope>NUCLEOTIDE SEQUENCE [LARGE SCALE GENOMIC DNA]</scope>
    <source>
        <strain evidence="1 2">DSM 22807</strain>
    </source>
</reference>
<evidence type="ECO:0000313" key="2">
    <source>
        <dbReference type="Proteomes" id="UP000184232"/>
    </source>
</evidence>
<organism evidence="1 2">
    <name type="scientific">Flavobacterium haoranii</name>
    <dbReference type="NCBI Taxonomy" id="683124"/>
    <lineage>
        <taxon>Bacteria</taxon>
        <taxon>Pseudomonadati</taxon>
        <taxon>Bacteroidota</taxon>
        <taxon>Flavobacteriia</taxon>
        <taxon>Flavobacteriales</taxon>
        <taxon>Flavobacteriaceae</taxon>
        <taxon>Flavobacterium</taxon>
    </lineage>
</organism>
<dbReference type="EMBL" id="FQZH01000003">
    <property type="protein sequence ID" value="SHJ41389.1"/>
    <property type="molecule type" value="Genomic_DNA"/>
</dbReference>
<proteinExistence type="predicted"/>
<accession>A0A1M6J3Y4</accession>
<dbReference type="STRING" id="683124.SAMN05444337_1960"/>
<evidence type="ECO:0000313" key="1">
    <source>
        <dbReference type="EMBL" id="SHJ41389.1"/>
    </source>
</evidence>